<keyword evidence="1" id="KW-1133">Transmembrane helix</keyword>
<keyword evidence="1" id="KW-0812">Transmembrane</keyword>
<name>A0A919WEL8_9BACI</name>
<protein>
    <recommendedName>
        <fullName evidence="4">Transmembrane protein</fullName>
    </recommendedName>
</protein>
<evidence type="ECO:0000313" key="3">
    <source>
        <dbReference type="Proteomes" id="UP000682111"/>
    </source>
</evidence>
<accession>A0A919WEL8</accession>
<feature type="transmembrane region" description="Helical" evidence="1">
    <location>
        <begin position="50"/>
        <end position="69"/>
    </location>
</feature>
<dbReference type="RefSeq" id="WP_244988871.1">
    <property type="nucleotide sequence ID" value="NZ_BORC01000001.1"/>
</dbReference>
<evidence type="ECO:0000256" key="1">
    <source>
        <dbReference type="SAM" id="Phobius"/>
    </source>
</evidence>
<evidence type="ECO:0008006" key="4">
    <source>
        <dbReference type="Google" id="ProtNLM"/>
    </source>
</evidence>
<keyword evidence="3" id="KW-1185">Reference proteome</keyword>
<dbReference type="Proteomes" id="UP000682111">
    <property type="component" value="Unassembled WGS sequence"/>
</dbReference>
<keyword evidence="1" id="KW-0472">Membrane</keyword>
<comment type="caution">
    <text evidence="2">The sequence shown here is derived from an EMBL/GenBank/DDBJ whole genome shotgun (WGS) entry which is preliminary data.</text>
</comment>
<sequence length="76" mass="8860">MDDQNDKKKKDNETWKLLDAIFTSGLLSFFKDSQEAGNDQKNSISCSYKLYSVLFLPSFCLRLVFGYFWTKAIFVN</sequence>
<proteinExistence type="predicted"/>
<organism evidence="2 3">
    <name type="scientific">Robertmurraya siralis</name>
    <dbReference type="NCBI Taxonomy" id="77777"/>
    <lineage>
        <taxon>Bacteria</taxon>
        <taxon>Bacillati</taxon>
        <taxon>Bacillota</taxon>
        <taxon>Bacilli</taxon>
        <taxon>Bacillales</taxon>
        <taxon>Bacillaceae</taxon>
        <taxon>Robertmurraya</taxon>
    </lineage>
</organism>
<reference evidence="2" key="1">
    <citation type="submission" date="2021-03" db="EMBL/GenBank/DDBJ databases">
        <title>Antimicrobial resistance genes in bacteria isolated from Japanese honey, and their potential for conferring macrolide and lincosamide resistance in the American foulbrood pathogen Paenibacillus larvae.</title>
        <authorList>
            <person name="Okamoto M."/>
            <person name="Kumagai M."/>
            <person name="Kanamori H."/>
            <person name="Takamatsu D."/>
        </authorList>
    </citation>
    <scope>NUCLEOTIDE SEQUENCE</scope>
    <source>
        <strain evidence="2">J27TS8</strain>
    </source>
</reference>
<dbReference type="AlphaFoldDB" id="A0A919WEL8"/>
<dbReference type="EMBL" id="BORC01000001">
    <property type="protein sequence ID" value="GIN60331.1"/>
    <property type="molecule type" value="Genomic_DNA"/>
</dbReference>
<evidence type="ECO:0000313" key="2">
    <source>
        <dbReference type="EMBL" id="GIN60331.1"/>
    </source>
</evidence>
<gene>
    <name evidence="2" type="ORF">J27TS8_03240</name>
</gene>